<keyword evidence="4" id="KW-0677">Repeat</keyword>
<protein>
    <recommendedName>
        <fullName evidence="8">RCK C-terminal domain-containing protein</fullName>
    </recommendedName>
</protein>
<dbReference type="GO" id="GO:0008324">
    <property type="term" value="F:monoatomic cation transmembrane transporter activity"/>
    <property type="evidence" value="ECO:0007669"/>
    <property type="project" value="InterPro"/>
</dbReference>
<feature type="domain" description="RCK C-terminal" evidence="8">
    <location>
        <begin position="208"/>
        <end position="291"/>
    </location>
</feature>
<reference evidence="9" key="1">
    <citation type="submission" date="2018-05" db="EMBL/GenBank/DDBJ databases">
        <authorList>
            <person name="Lanie J.A."/>
            <person name="Ng W.-L."/>
            <person name="Kazmierczak K.M."/>
            <person name="Andrzejewski T.M."/>
            <person name="Davidsen T.M."/>
            <person name="Wayne K.J."/>
            <person name="Tettelin H."/>
            <person name="Glass J.I."/>
            <person name="Rusch D."/>
            <person name="Podicherti R."/>
            <person name="Tsui H.-C.T."/>
            <person name="Winkler M.E."/>
        </authorList>
    </citation>
    <scope>NUCLEOTIDE SEQUENCE</scope>
</reference>
<dbReference type="Pfam" id="PF03600">
    <property type="entry name" value="CitMHS"/>
    <property type="match status" value="1"/>
</dbReference>
<dbReference type="PROSITE" id="PS51202">
    <property type="entry name" value="RCK_C"/>
    <property type="match status" value="2"/>
</dbReference>
<organism evidence="9">
    <name type="scientific">marine metagenome</name>
    <dbReference type="NCBI Taxonomy" id="408172"/>
    <lineage>
        <taxon>unclassified sequences</taxon>
        <taxon>metagenomes</taxon>
        <taxon>ecological metagenomes</taxon>
    </lineage>
</organism>
<feature type="transmembrane region" description="Helical" evidence="7">
    <location>
        <begin position="173"/>
        <end position="194"/>
    </location>
</feature>
<feature type="transmembrane region" description="Helical" evidence="7">
    <location>
        <begin position="403"/>
        <end position="433"/>
    </location>
</feature>
<feature type="transmembrane region" description="Helical" evidence="7">
    <location>
        <begin position="139"/>
        <end position="161"/>
    </location>
</feature>
<evidence type="ECO:0000256" key="4">
    <source>
        <dbReference type="ARBA" id="ARBA00022737"/>
    </source>
</evidence>
<dbReference type="InterPro" id="IPR006037">
    <property type="entry name" value="RCK_C"/>
</dbReference>
<name>A0A382BUH9_9ZZZZ</name>
<sequence>VTWEIGFVLALTLVAVVLFVTEKFSTDVVAVLVMVVLLVSGILTPAEGFNGFANPATITVGAMFVLSAGLFRAGAVNFLGRALRRLARRSSTLMLLVMMLGVGVLSFFLNNTATVAILIPVTMVVAQRVSTSPSKLLMPLSFASMFGGMCTVLGTSTNILASSMAQTAGLEPFGMFEFSKLGLIFFAVGVIYMMTVGRKIIPEHRTAGDLTKTFGLGDYLTELQLHEESPLVGQSLASAPLLEEFDIEVLQIIRGKDTLRPTARTELHKHDLLRIKGDLRTINELKERAQATLGMHIKWQDSDLESKDSKLVEAIVGPGSPLTGRSLVESNPRKNYGVSVLAIRHHGALTHGELQNIKLMSGDTLLIEVPDSRIAHLIQQRVFLLASSAGIPRFDGAKAAKGLVIIVSVVVSAAFGWLSIASAAATGALLIVLSRCISMEEAYTAIEWNVLFLLAGMLALSVAMEKTGTSAMLAQGIIDVFGTMGPVALVAAFFGVTMVLTAVMSNQATVALLIPVAITTAYSLDANPRTFMFAVMFAASSSFMTPVGYQTNTMIYGPGQYRFKDFIRVGTPLTLIFWVLGTLLIPWFWPLYG</sequence>
<evidence type="ECO:0000259" key="8">
    <source>
        <dbReference type="PROSITE" id="PS51202"/>
    </source>
</evidence>
<feature type="transmembrane region" description="Helical" evidence="7">
    <location>
        <begin position="6"/>
        <end position="21"/>
    </location>
</feature>
<keyword evidence="5 7" id="KW-1133">Transmembrane helix</keyword>
<evidence type="ECO:0000256" key="7">
    <source>
        <dbReference type="SAM" id="Phobius"/>
    </source>
</evidence>
<dbReference type="Pfam" id="PF02080">
    <property type="entry name" value="TrkA_C"/>
    <property type="match status" value="2"/>
</dbReference>
<feature type="non-terminal residue" evidence="9">
    <location>
        <position position="1"/>
    </location>
</feature>
<feature type="transmembrane region" description="Helical" evidence="7">
    <location>
        <begin position="569"/>
        <end position="589"/>
    </location>
</feature>
<feature type="transmembrane region" description="Helical" evidence="7">
    <location>
        <begin position="508"/>
        <end position="524"/>
    </location>
</feature>
<dbReference type="SUPFAM" id="SSF116726">
    <property type="entry name" value="TrkA C-terminal domain-like"/>
    <property type="match status" value="2"/>
</dbReference>
<dbReference type="EMBL" id="UINC01031321">
    <property type="protein sequence ID" value="SVB17171.1"/>
    <property type="molecule type" value="Genomic_DNA"/>
</dbReference>
<evidence type="ECO:0000256" key="3">
    <source>
        <dbReference type="ARBA" id="ARBA00022692"/>
    </source>
</evidence>
<evidence type="ECO:0000256" key="5">
    <source>
        <dbReference type="ARBA" id="ARBA00022989"/>
    </source>
</evidence>
<evidence type="ECO:0000313" key="9">
    <source>
        <dbReference type="EMBL" id="SVB17171.1"/>
    </source>
</evidence>
<feature type="transmembrane region" description="Helical" evidence="7">
    <location>
        <begin position="58"/>
        <end position="80"/>
    </location>
</feature>
<keyword evidence="6 7" id="KW-0472">Membrane</keyword>
<evidence type="ECO:0000256" key="6">
    <source>
        <dbReference type="ARBA" id="ARBA00023136"/>
    </source>
</evidence>
<gene>
    <name evidence="9" type="ORF">METZ01_LOCUS170025</name>
</gene>
<evidence type="ECO:0000256" key="1">
    <source>
        <dbReference type="ARBA" id="ARBA00004141"/>
    </source>
</evidence>
<dbReference type="GO" id="GO:0005886">
    <property type="term" value="C:plasma membrane"/>
    <property type="evidence" value="ECO:0007669"/>
    <property type="project" value="TreeGrafter"/>
</dbReference>
<proteinExistence type="predicted"/>
<dbReference type="InterPro" id="IPR051679">
    <property type="entry name" value="DASS-Related_Transporters"/>
</dbReference>
<dbReference type="InterPro" id="IPR036721">
    <property type="entry name" value="RCK_C_sf"/>
</dbReference>
<feature type="transmembrane region" description="Helical" evidence="7">
    <location>
        <begin position="445"/>
        <end position="464"/>
    </location>
</feature>
<feature type="transmembrane region" description="Helical" evidence="7">
    <location>
        <begin position="28"/>
        <end position="46"/>
    </location>
</feature>
<dbReference type="Gene3D" id="3.30.70.1450">
    <property type="entry name" value="Regulator of K+ conductance, C-terminal domain"/>
    <property type="match status" value="2"/>
</dbReference>
<dbReference type="PANTHER" id="PTHR43652:SF2">
    <property type="entry name" value="BASIC AMINO ACID ANTIPORTER YFCC-RELATED"/>
    <property type="match status" value="1"/>
</dbReference>
<accession>A0A382BUH9</accession>
<feature type="transmembrane region" description="Helical" evidence="7">
    <location>
        <begin position="530"/>
        <end position="549"/>
    </location>
</feature>
<comment type="subcellular location">
    <subcellularLocation>
        <location evidence="1">Membrane</location>
        <topology evidence="1">Multi-pass membrane protein</topology>
    </subcellularLocation>
</comment>
<keyword evidence="3 7" id="KW-0812">Transmembrane</keyword>
<keyword evidence="2" id="KW-0813">Transport</keyword>
<feature type="transmembrane region" description="Helical" evidence="7">
    <location>
        <begin position="92"/>
        <end position="119"/>
    </location>
</feature>
<dbReference type="AlphaFoldDB" id="A0A382BUH9"/>
<dbReference type="GO" id="GO:0006813">
    <property type="term" value="P:potassium ion transport"/>
    <property type="evidence" value="ECO:0007669"/>
    <property type="project" value="InterPro"/>
</dbReference>
<evidence type="ECO:0000256" key="2">
    <source>
        <dbReference type="ARBA" id="ARBA00022448"/>
    </source>
</evidence>
<feature type="transmembrane region" description="Helical" evidence="7">
    <location>
        <begin position="476"/>
        <end position="496"/>
    </location>
</feature>
<feature type="domain" description="RCK C-terminal" evidence="8">
    <location>
        <begin position="299"/>
        <end position="383"/>
    </location>
</feature>
<dbReference type="InterPro" id="IPR004680">
    <property type="entry name" value="Cit_transptr-like_dom"/>
</dbReference>
<dbReference type="PANTHER" id="PTHR43652">
    <property type="entry name" value="BASIC AMINO ACID ANTIPORTER YFCC-RELATED"/>
    <property type="match status" value="1"/>
</dbReference>